<dbReference type="GeneID" id="25261097"/>
<dbReference type="HOGENOM" id="CLU_2085381_0_0_1"/>
<reference evidence="2 3" key="1">
    <citation type="submission" date="2014-04" db="EMBL/GenBank/DDBJ databases">
        <title>A new species of microsporidia sheds light on the evolution of extreme parasitism.</title>
        <authorList>
            <person name="Haag K.L."/>
            <person name="James T.Y."/>
            <person name="Larsson R."/>
            <person name="Schaer T.M."/>
            <person name="Refardt D."/>
            <person name="Pombert J.-F."/>
            <person name="Ebert D."/>
        </authorList>
    </citation>
    <scope>NUCLEOTIDE SEQUENCE [LARGE SCALE GENOMIC DNA]</scope>
    <source>
        <strain evidence="2 3">UGP3</strain>
        <tissue evidence="2">Spores</tissue>
    </source>
</reference>
<dbReference type="EMBL" id="JMKJ01000605">
    <property type="protein sequence ID" value="KGG50021.1"/>
    <property type="molecule type" value="Genomic_DNA"/>
</dbReference>
<gene>
    <name evidence="2" type="ORF">DI09_93p70</name>
</gene>
<feature type="compositionally biased region" description="Polar residues" evidence="1">
    <location>
        <begin position="1"/>
        <end position="21"/>
    </location>
</feature>
<evidence type="ECO:0008006" key="4">
    <source>
        <dbReference type="Google" id="ProtNLM"/>
    </source>
</evidence>
<comment type="caution">
    <text evidence="2">The sequence shown here is derived from an EMBL/GenBank/DDBJ whole genome shotgun (WGS) entry which is preliminary data.</text>
</comment>
<organism evidence="2 3">
    <name type="scientific">Mitosporidium daphniae</name>
    <dbReference type="NCBI Taxonomy" id="1485682"/>
    <lineage>
        <taxon>Eukaryota</taxon>
        <taxon>Fungi</taxon>
        <taxon>Fungi incertae sedis</taxon>
        <taxon>Microsporidia</taxon>
        <taxon>Mitosporidium</taxon>
    </lineage>
</organism>
<dbReference type="RefSeq" id="XP_013236457.1">
    <property type="nucleotide sequence ID" value="XM_013381003.1"/>
</dbReference>
<protein>
    <recommendedName>
        <fullName evidence="4">t-SNARE coiled-coil homology domain-containing protein</fullName>
    </recommendedName>
</protein>
<feature type="region of interest" description="Disordered" evidence="1">
    <location>
        <begin position="1"/>
        <end position="30"/>
    </location>
</feature>
<name>A0A098VQL9_9MICR</name>
<dbReference type="VEuPathDB" id="MicrosporidiaDB:DI09_93p70"/>
<keyword evidence="3" id="KW-1185">Reference proteome</keyword>
<accession>A0A098VQL9</accession>
<dbReference type="Proteomes" id="UP000029725">
    <property type="component" value="Unassembled WGS sequence"/>
</dbReference>
<evidence type="ECO:0000313" key="2">
    <source>
        <dbReference type="EMBL" id="KGG50021.1"/>
    </source>
</evidence>
<proteinExistence type="predicted"/>
<dbReference type="AlphaFoldDB" id="A0A098VQL9"/>
<evidence type="ECO:0000256" key="1">
    <source>
        <dbReference type="SAM" id="MobiDB-lite"/>
    </source>
</evidence>
<evidence type="ECO:0000313" key="3">
    <source>
        <dbReference type="Proteomes" id="UP000029725"/>
    </source>
</evidence>
<sequence length="117" mass="13018">MSSNRYDYNANIYPNSRSRVNTGDDGGEEERRRIDDLLLKTNRLMDVSINISEELEGQKAEINEMGHSATKVLHEAPHCDGPNTGGTIYGLFHSIFNGVHDFILPAISALIVKSKTK</sequence>